<dbReference type="Proteomes" id="UP000029846">
    <property type="component" value="Unassembled WGS sequence"/>
</dbReference>
<feature type="domain" description="Phosphoribosyltransferase" evidence="2">
    <location>
        <begin position="200"/>
        <end position="251"/>
    </location>
</feature>
<dbReference type="CDD" id="cd06223">
    <property type="entry name" value="PRTases_typeI"/>
    <property type="match status" value="1"/>
</dbReference>
<dbReference type="InterPro" id="IPR000836">
    <property type="entry name" value="PRTase_dom"/>
</dbReference>
<evidence type="ECO:0000313" key="7">
    <source>
        <dbReference type="Proteomes" id="UP000182312"/>
    </source>
</evidence>
<keyword evidence="6" id="KW-1185">Reference proteome</keyword>
<evidence type="ECO:0000256" key="1">
    <source>
        <dbReference type="ARBA" id="ARBA00008007"/>
    </source>
</evidence>
<proteinExistence type="inferred from homology"/>
<gene>
    <name evidence="4" type="ORF">IT41_10460</name>
    <name evidence="5" type="ORF">SAMN04487972_11388</name>
</gene>
<name>A0A099F2A3_9RHOB</name>
<dbReference type="InterPro" id="IPR029057">
    <property type="entry name" value="PRTase-like"/>
</dbReference>
<dbReference type="AlphaFoldDB" id="A0A099F2A3"/>
<dbReference type="PANTHER" id="PTHR47505:SF1">
    <property type="entry name" value="DNA UTILIZATION PROTEIN YHGH"/>
    <property type="match status" value="1"/>
</dbReference>
<evidence type="ECO:0000259" key="2">
    <source>
        <dbReference type="Pfam" id="PF00156"/>
    </source>
</evidence>
<dbReference type="Pfam" id="PF18912">
    <property type="entry name" value="DZR_2"/>
    <property type="match status" value="1"/>
</dbReference>
<dbReference type="PANTHER" id="PTHR47505">
    <property type="entry name" value="DNA UTILIZATION PROTEIN YHGH"/>
    <property type="match status" value="1"/>
</dbReference>
<dbReference type="InterPro" id="IPR051910">
    <property type="entry name" value="ComF/GntX_DNA_util-trans"/>
</dbReference>
<reference evidence="4 6" key="1">
    <citation type="submission" date="2014-09" db="EMBL/GenBank/DDBJ databases">
        <authorList>
            <person name="McGinnis J.M."/>
            <person name="Wolfgang W.J."/>
        </authorList>
    </citation>
    <scope>NUCLEOTIDE SEQUENCE [LARGE SCALE GENOMIC DNA]</scope>
    <source>
        <strain evidence="4 6">JCM 14014</strain>
    </source>
</reference>
<dbReference type="OrthoDB" id="9779910at2"/>
<evidence type="ECO:0000259" key="3">
    <source>
        <dbReference type="Pfam" id="PF18912"/>
    </source>
</evidence>
<dbReference type="Pfam" id="PF00156">
    <property type="entry name" value="Pribosyltran"/>
    <property type="match status" value="1"/>
</dbReference>
<feature type="domain" description="Double zinc ribbon" evidence="3">
    <location>
        <begin position="15"/>
        <end position="82"/>
    </location>
</feature>
<dbReference type="InterPro" id="IPR044005">
    <property type="entry name" value="DZR_2"/>
</dbReference>
<reference evidence="5 7" key="3">
    <citation type="submission" date="2016-10" db="EMBL/GenBank/DDBJ databases">
        <authorList>
            <person name="de Groot N.N."/>
        </authorList>
    </citation>
    <scope>NUCLEOTIDE SEQUENCE [LARGE SCALE GENOMIC DNA]</scope>
    <source>
        <strain evidence="5 7">CGMCC 1.6117</strain>
    </source>
</reference>
<comment type="similarity">
    <text evidence="1">Belongs to the ComF/GntX family.</text>
</comment>
<reference evidence="4 6" key="2">
    <citation type="submission" date="2014-10" db="EMBL/GenBank/DDBJ databases">
        <title>Paracoccus sanguinis sp. nov., isolated from clinical specimens of New York State patients.</title>
        <authorList>
            <person name="Mingle L.A."/>
            <person name="Cole J.A."/>
            <person name="Lapierre P."/>
            <person name="Musser K.A."/>
        </authorList>
    </citation>
    <scope>NUCLEOTIDE SEQUENCE [LARGE SCALE GENOMIC DNA]</scope>
    <source>
        <strain evidence="4 6">JCM 14014</strain>
    </source>
</reference>
<sequence length="256" mass="27716">MGAQHRGLRALIKGALRLVYPPQCLCCGEPVAGEGGLCPGCWREADFIEGISCSRCGTPLPGDEDSEDQDEAAGLLVCDDCLGMQRPWLRGRAALTYRGTGRRLVLMLKHGDRPDLAPALGDWLARAAGPLIRRDMIVVPVPVHMRRRLSRKYNQAELLSRHLARVHGLAHAPGLLQRRRNTPMQDHGKVADRFANLDDAIRVPARMRPRVQGRALLLVDDVMASGATLAASAQALRDAGAGPISVVVLARAVKDA</sequence>
<dbReference type="Proteomes" id="UP000182312">
    <property type="component" value="Unassembled WGS sequence"/>
</dbReference>
<evidence type="ECO:0000313" key="4">
    <source>
        <dbReference type="EMBL" id="KGJ04317.1"/>
    </source>
</evidence>
<dbReference type="Gene3D" id="3.40.50.2020">
    <property type="match status" value="1"/>
</dbReference>
<dbReference type="RefSeq" id="WP_036740874.1">
    <property type="nucleotide sequence ID" value="NZ_FOJO01000013.1"/>
</dbReference>
<evidence type="ECO:0000313" key="5">
    <source>
        <dbReference type="EMBL" id="SFA55408.1"/>
    </source>
</evidence>
<evidence type="ECO:0000313" key="6">
    <source>
        <dbReference type="Proteomes" id="UP000029846"/>
    </source>
</evidence>
<dbReference type="EMBL" id="JRKN01000012">
    <property type="protein sequence ID" value="KGJ04317.1"/>
    <property type="molecule type" value="Genomic_DNA"/>
</dbReference>
<dbReference type="STRING" id="376733.SAMN04487972_11388"/>
<organism evidence="4 6">
    <name type="scientific">Paracoccus halophilus</name>
    <dbReference type="NCBI Taxonomy" id="376733"/>
    <lineage>
        <taxon>Bacteria</taxon>
        <taxon>Pseudomonadati</taxon>
        <taxon>Pseudomonadota</taxon>
        <taxon>Alphaproteobacteria</taxon>
        <taxon>Rhodobacterales</taxon>
        <taxon>Paracoccaceae</taxon>
        <taxon>Paracoccus</taxon>
    </lineage>
</organism>
<dbReference type="SUPFAM" id="SSF53271">
    <property type="entry name" value="PRTase-like"/>
    <property type="match status" value="1"/>
</dbReference>
<protein>
    <submittedName>
        <fullName evidence="5">ComF family protein</fullName>
    </submittedName>
    <submittedName>
        <fullName evidence="4">Competence protein ComF</fullName>
    </submittedName>
</protein>
<dbReference type="eggNOG" id="COG1040">
    <property type="taxonomic scope" value="Bacteria"/>
</dbReference>
<accession>A0A099F2A3</accession>
<dbReference type="EMBL" id="FOJO01000013">
    <property type="protein sequence ID" value="SFA55408.1"/>
    <property type="molecule type" value="Genomic_DNA"/>
</dbReference>